<name>A0A5P1ECZ9_ASPOF</name>
<evidence type="ECO:0000313" key="1">
    <source>
        <dbReference type="EMBL" id="ONK63643.1"/>
    </source>
</evidence>
<evidence type="ECO:0000313" key="2">
    <source>
        <dbReference type="Proteomes" id="UP000243459"/>
    </source>
</evidence>
<organism evidence="1 2">
    <name type="scientific">Asparagus officinalis</name>
    <name type="common">Garden asparagus</name>
    <dbReference type="NCBI Taxonomy" id="4686"/>
    <lineage>
        <taxon>Eukaryota</taxon>
        <taxon>Viridiplantae</taxon>
        <taxon>Streptophyta</taxon>
        <taxon>Embryophyta</taxon>
        <taxon>Tracheophyta</taxon>
        <taxon>Spermatophyta</taxon>
        <taxon>Magnoliopsida</taxon>
        <taxon>Liliopsida</taxon>
        <taxon>Asparagales</taxon>
        <taxon>Asparagaceae</taxon>
        <taxon>Asparagoideae</taxon>
        <taxon>Asparagus</taxon>
    </lineage>
</organism>
<dbReference type="Proteomes" id="UP000243459">
    <property type="component" value="Chromosome 7"/>
</dbReference>
<keyword evidence="2" id="KW-1185">Reference proteome</keyword>
<reference evidence="2" key="1">
    <citation type="journal article" date="2017" name="Nat. Commun.">
        <title>The asparagus genome sheds light on the origin and evolution of a young Y chromosome.</title>
        <authorList>
            <person name="Harkess A."/>
            <person name="Zhou J."/>
            <person name="Xu C."/>
            <person name="Bowers J.E."/>
            <person name="Van der Hulst R."/>
            <person name="Ayyampalayam S."/>
            <person name="Mercati F."/>
            <person name="Riccardi P."/>
            <person name="McKain M.R."/>
            <person name="Kakrana A."/>
            <person name="Tang H."/>
            <person name="Ray J."/>
            <person name="Groenendijk J."/>
            <person name="Arikit S."/>
            <person name="Mathioni S.M."/>
            <person name="Nakano M."/>
            <person name="Shan H."/>
            <person name="Telgmann-Rauber A."/>
            <person name="Kanno A."/>
            <person name="Yue Z."/>
            <person name="Chen H."/>
            <person name="Li W."/>
            <person name="Chen Y."/>
            <person name="Xu X."/>
            <person name="Zhang Y."/>
            <person name="Luo S."/>
            <person name="Chen H."/>
            <person name="Gao J."/>
            <person name="Mao Z."/>
            <person name="Pires J.C."/>
            <person name="Luo M."/>
            <person name="Kudrna D."/>
            <person name="Wing R.A."/>
            <person name="Meyers B.C."/>
            <person name="Yi K."/>
            <person name="Kong H."/>
            <person name="Lavrijsen P."/>
            <person name="Sunseri F."/>
            <person name="Falavigna A."/>
            <person name="Ye Y."/>
            <person name="Leebens-Mack J.H."/>
            <person name="Chen G."/>
        </authorList>
    </citation>
    <scope>NUCLEOTIDE SEQUENCE [LARGE SCALE GENOMIC DNA]</scope>
    <source>
        <strain evidence="2">cv. DH0086</strain>
    </source>
</reference>
<dbReference type="AlphaFoldDB" id="A0A5P1ECZ9"/>
<dbReference type="Gramene" id="ONK63643">
    <property type="protein sequence ID" value="ONK63643"/>
    <property type="gene ID" value="A4U43_C07F17390"/>
</dbReference>
<proteinExistence type="predicted"/>
<protein>
    <submittedName>
        <fullName evidence="1">Uncharacterized protein</fullName>
    </submittedName>
</protein>
<sequence>MPKKRRKGKKVVIVVKDDDDKGENDDEKPLAISHEGMRTSMKELWRREKTEEEKKLLGMLNMSISSLQDFDIRLPGTFDEGFYHNFTVQDVPDVLDDESKWFQYFLTLKFDKRRTVYEVED</sequence>
<dbReference type="EMBL" id="CM007387">
    <property type="protein sequence ID" value="ONK63643.1"/>
    <property type="molecule type" value="Genomic_DNA"/>
</dbReference>
<accession>A0A5P1ECZ9</accession>
<gene>
    <name evidence="1" type="ORF">A4U43_C07F17390</name>
</gene>